<feature type="domain" description="Tetrapyrrole biosynthesis uroporphyrinogen III synthase" evidence="8">
    <location>
        <begin position="260"/>
        <end position="489"/>
    </location>
</feature>
<dbReference type="PANTHER" id="PTHR45790">
    <property type="entry name" value="SIROHEME SYNTHASE-RELATED"/>
    <property type="match status" value="1"/>
</dbReference>
<dbReference type="Gene3D" id="3.40.50.10090">
    <property type="match status" value="2"/>
</dbReference>
<dbReference type="NCBIfam" id="NF004790">
    <property type="entry name" value="PRK06136.1"/>
    <property type="match status" value="1"/>
</dbReference>
<dbReference type="InterPro" id="IPR000878">
    <property type="entry name" value="4pyrrol_Mease"/>
</dbReference>
<evidence type="ECO:0000256" key="2">
    <source>
        <dbReference type="ARBA" id="ARBA00022603"/>
    </source>
</evidence>
<evidence type="ECO:0000259" key="7">
    <source>
        <dbReference type="Pfam" id="PF00590"/>
    </source>
</evidence>
<dbReference type="NCBIfam" id="TIGR01469">
    <property type="entry name" value="cobA_cysG_Cterm"/>
    <property type="match status" value="1"/>
</dbReference>
<dbReference type="Pfam" id="PF00590">
    <property type="entry name" value="TP_methylase"/>
    <property type="match status" value="1"/>
</dbReference>
<keyword evidence="2 6" id="KW-0489">Methyltransferase</keyword>
<dbReference type="EC" id="2.1.1.107" evidence="1"/>
<dbReference type="PROSITE" id="PS00840">
    <property type="entry name" value="SUMT_2"/>
    <property type="match status" value="1"/>
</dbReference>
<dbReference type="InterPro" id="IPR003754">
    <property type="entry name" value="4pyrrol_synth_uPrphyn_synth"/>
</dbReference>
<feature type="domain" description="Tetrapyrrole methylase" evidence="7">
    <location>
        <begin position="4"/>
        <end position="209"/>
    </location>
</feature>
<dbReference type="EMBL" id="CP063845">
    <property type="protein sequence ID" value="UFP95709.1"/>
    <property type="molecule type" value="Genomic_DNA"/>
</dbReference>
<sequence>MPGTVYLVGAGPAGAEYLTVRGRELLEQAEVVLYDDLADPDLLKLAGGAQLIDVGKRAGRPGADQDEIGRLLVTHCRAGRRVVRLKAGDPLVFGRAAAELGALVAAGCDFEIVPGVSSALAACAFAGIPLTDRALGRHFCVMSGHEISTLPWQHLAHIDTLVILMGTRQLEAIAEQLMDCGRPAAMPVAAIFWAGRPGQRTVVGTLEDIASRVAPSGEPAVIVVGPVVRHRECFGWFERRPLFGRRILVTRAVDQAGGFRAQLEALGATVLEMPALVVTAPTHWEPLDQAIAQVAGYRWLLLTSANGVEAFFARLAHHGLDLRALGGVRVAAVGPKTAQAALAYGLVADFVPGRYVADGLLADFPDIAGICGERVLFVRVESGGREAITEQFRRWGALVDEVAGYASGCPDSAEPGCVAALRAGQIDCVTFASAKTVRHFARLLESEELESLLRKIYIASIGPQTSVACREVLGRVDVEAKVFTLEGLAQALVAKLGTGSAIGPADER</sequence>
<dbReference type="SUPFAM" id="SSF53790">
    <property type="entry name" value="Tetrapyrrole methylase"/>
    <property type="match status" value="1"/>
</dbReference>
<dbReference type="Gene3D" id="3.40.1010.10">
    <property type="entry name" value="Cobalt-precorrin-4 Transmethylase, Domain 1"/>
    <property type="match status" value="1"/>
</dbReference>
<evidence type="ECO:0000256" key="6">
    <source>
        <dbReference type="RuleBase" id="RU003960"/>
    </source>
</evidence>
<dbReference type="InterPro" id="IPR006366">
    <property type="entry name" value="CobA/CysG_C"/>
</dbReference>
<dbReference type="CDD" id="cd11642">
    <property type="entry name" value="SUMT"/>
    <property type="match status" value="1"/>
</dbReference>
<evidence type="ECO:0000256" key="5">
    <source>
        <dbReference type="ARBA" id="ARBA00023244"/>
    </source>
</evidence>
<gene>
    <name evidence="9" type="primary">cobA</name>
    <name evidence="9" type="ORF">ISF26_05600</name>
</gene>
<dbReference type="InterPro" id="IPR014777">
    <property type="entry name" value="4pyrrole_Mease_sub1"/>
</dbReference>
<comment type="similarity">
    <text evidence="6">Belongs to the precorrin methyltransferase family.</text>
</comment>
<organism evidence="9 10">
    <name type="scientific">Gloeobacter morelensis MG652769</name>
    <dbReference type="NCBI Taxonomy" id="2781736"/>
    <lineage>
        <taxon>Bacteria</taxon>
        <taxon>Bacillati</taxon>
        <taxon>Cyanobacteriota</taxon>
        <taxon>Cyanophyceae</taxon>
        <taxon>Gloeobacterales</taxon>
        <taxon>Gloeobacteraceae</taxon>
        <taxon>Gloeobacter</taxon>
        <taxon>Gloeobacter morelensis</taxon>
    </lineage>
</organism>
<keyword evidence="3 6" id="KW-0808">Transferase</keyword>
<protein>
    <recommendedName>
        <fullName evidence="1">uroporphyrinogen-III C-methyltransferase</fullName>
        <ecNumber evidence="1">2.1.1.107</ecNumber>
    </recommendedName>
</protein>
<dbReference type="Proteomes" id="UP001054846">
    <property type="component" value="Chromosome"/>
</dbReference>
<dbReference type="InterPro" id="IPR003043">
    <property type="entry name" value="Uropor_MeTrfase_CS"/>
</dbReference>
<evidence type="ECO:0000256" key="3">
    <source>
        <dbReference type="ARBA" id="ARBA00022679"/>
    </source>
</evidence>
<dbReference type="InterPro" id="IPR014776">
    <property type="entry name" value="4pyrrole_Mease_sub2"/>
</dbReference>
<evidence type="ECO:0000313" key="9">
    <source>
        <dbReference type="EMBL" id="UFP95709.1"/>
    </source>
</evidence>
<accession>A0ABY3PPY9</accession>
<keyword evidence="5" id="KW-0627">Porphyrin biosynthesis</keyword>
<dbReference type="Gene3D" id="3.30.950.10">
    <property type="entry name" value="Methyltransferase, Cobalt-precorrin-4 Transmethylase, Domain 2"/>
    <property type="match status" value="1"/>
</dbReference>
<evidence type="ECO:0000256" key="4">
    <source>
        <dbReference type="ARBA" id="ARBA00022691"/>
    </source>
</evidence>
<dbReference type="Pfam" id="PF02602">
    <property type="entry name" value="HEM4"/>
    <property type="match status" value="1"/>
</dbReference>
<dbReference type="InterPro" id="IPR035996">
    <property type="entry name" value="4pyrrol_Methylase_sf"/>
</dbReference>
<dbReference type="GO" id="GO:0004851">
    <property type="term" value="F:uroporphyrin-III C-methyltransferase activity"/>
    <property type="evidence" value="ECO:0007669"/>
    <property type="project" value="UniProtKB-EC"/>
</dbReference>
<evidence type="ECO:0000256" key="1">
    <source>
        <dbReference type="ARBA" id="ARBA00012162"/>
    </source>
</evidence>
<dbReference type="PANTHER" id="PTHR45790:SF3">
    <property type="entry name" value="S-ADENOSYL-L-METHIONINE-DEPENDENT UROPORPHYRINOGEN III METHYLTRANSFERASE, CHLOROPLASTIC"/>
    <property type="match status" value="1"/>
</dbReference>
<name>A0ABY3PPY9_9CYAN</name>
<dbReference type="InterPro" id="IPR036108">
    <property type="entry name" value="4pyrrol_syn_uPrphyn_synt_sf"/>
</dbReference>
<dbReference type="SUPFAM" id="SSF69618">
    <property type="entry name" value="HemD-like"/>
    <property type="match status" value="1"/>
</dbReference>
<dbReference type="RefSeq" id="WP_230842931.1">
    <property type="nucleotide sequence ID" value="NZ_CP063845.1"/>
</dbReference>
<dbReference type="CDD" id="cd06578">
    <property type="entry name" value="HemD"/>
    <property type="match status" value="1"/>
</dbReference>
<reference evidence="9 10" key="1">
    <citation type="journal article" date="2021" name="Genome Biol. Evol.">
        <title>Complete Genome Sequencing of a Novel Gloeobacter Species from a Waterfall Cave in Mexico.</title>
        <authorList>
            <person name="Saw J.H."/>
            <person name="Cardona T."/>
            <person name="Montejano G."/>
        </authorList>
    </citation>
    <scope>NUCLEOTIDE SEQUENCE [LARGE SCALE GENOMIC DNA]</scope>
    <source>
        <strain evidence="9">MG652769</strain>
    </source>
</reference>
<keyword evidence="10" id="KW-1185">Reference proteome</keyword>
<evidence type="ECO:0000259" key="8">
    <source>
        <dbReference type="Pfam" id="PF02602"/>
    </source>
</evidence>
<keyword evidence="4" id="KW-0949">S-adenosyl-L-methionine</keyword>
<evidence type="ECO:0000313" key="10">
    <source>
        <dbReference type="Proteomes" id="UP001054846"/>
    </source>
</evidence>
<proteinExistence type="inferred from homology"/>
<dbReference type="InterPro" id="IPR050161">
    <property type="entry name" value="Siro_Cobalamin_biosynth"/>
</dbReference>
<dbReference type="GO" id="GO:0032259">
    <property type="term" value="P:methylation"/>
    <property type="evidence" value="ECO:0007669"/>
    <property type="project" value="UniProtKB-KW"/>
</dbReference>